<dbReference type="PROSITE" id="PS00623">
    <property type="entry name" value="GMC_OXRED_1"/>
    <property type="match status" value="1"/>
</dbReference>
<dbReference type="InterPro" id="IPR007867">
    <property type="entry name" value="GMC_OxRtase_C"/>
</dbReference>
<comment type="similarity">
    <text evidence="1 4">Belongs to the GMC oxidoreductase family.</text>
</comment>
<comment type="cofactor">
    <cofactor evidence="3">
        <name>FAD</name>
        <dbReference type="ChEBI" id="CHEBI:57692"/>
    </cofactor>
</comment>
<feature type="active site" description="Proton acceptor" evidence="2">
    <location>
        <position position="607"/>
    </location>
</feature>
<dbReference type="GO" id="GO:0050660">
    <property type="term" value="F:flavin adenine dinucleotide binding"/>
    <property type="evidence" value="ECO:0007669"/>
    <property type="project" value="InterPro"/>
</dbReference>
<evidence type="ECO:0000256" key="3">
    <source>
        <dbReference type="PIRSR" id="PIRSR000137-2"/>
    </source>
</evidence>
<dbReference type="Proteomes" id="UP001152888">
    <property type="component" value="Unassembled WGS sequence"/>
</dbReference>
<proteinExistence type="inferred from homology"/>
<evidence type="ECO:0000256" key="1">
    <source>
        <dbReference type="ARBA" id="ARBA00010790"/>
    </source>
</evidence>
<organism evidence="7 8">
    <name type="scientific">Acanthoscelides obtectus</name>
    <name type="common">Bean weevil</name>
    <name type="synonym">Bruchus obtectus</name>
    <dbReference type="NCBI Taxonomy" id="200917"/>
    <lineage>
        <taxon>Eukaryota</taxon>
        <taxon>Metazoa</taxon>
        <taxon>Ecdysozoa</taxon>
        <taxon>Arthropoda</taxon>
        <taxon>Hexapoda</taxon>
        <taxon>Insecta</taxon>
        <taxon>Pterygota</taxon>
        <taxon>Neoptera</taxon>
        <taxon>Endopterygota</taxon>
        <taxon>Coleoptera</taxon>
        <taxon>Polyphaga</taxon>
        <taxon>Cucujiformia</taxon>
        <taxon>Chrysomeloidea</taxon>
        <taxon>Chrysomelidae</taxon>
        <taxon>Bruchinae</taxon>
        <taxon>Bruchini</taxon>
        <taxon>Acanthoscelides</taxon>
    </lineage>
</organism>
<dbReference type="InterPro" id="IPR036188">
    <property type="entry name" value="FAD/NAD-bd_sf"/>
</dbReference>
<keyword evidence="5" id="KW-0732">Signal</keyword>
<evidence type="ECO:0000256" key="4">
    <source>
        <dbReference type="RuleBase" id="RU003968"/>
    </source>
</evidence>
<name>A0A9P0Q700_ACAOB</name>
<dbReference type="PIRSF" id="PIRSF000137">
    <property type="entry name" value="Alcohol_oxidase"/>
    <property type="match status" value="1"/>
</dbReference>
<dbReference type="EMBL" id="CAKOFQ010008273">
    <property type="protein sequence ID" value="CAH2013122.1"/>
    <property type="molecule type" value="Genomic_DNA"/>
</dbReference>
<dbReference type="SUPFAM" id="SSF51905">
    <property type="entry name" value="FAD/NAD(P)-binding domain"/>
    <property type="match status" value="1"/>
</dbReference>
<dbReference type="InterPro" id="IPR012132">
    <property type="entry name" value="GMC_OxRdtase"/>
</dbReference>
<feature type="signal peptide" evidence="5">
    <location>
        <begin position="1"/>
        <end position="19"/>
    </location>
</feature>
<evidence type="ECO:0000256" key="5">
    <source>
        <dbReference type="SAM" id="SignalP"/>
    </source>
</evidence>
<dbReference type="Pfam" id="PF00732">
    <property type="entry name" value="GMC_oxred_N"/>
    <property type="match status" value="1"/>
</dbReference>
<dbReference type="GO" id="GO:0016614">
    <property type="term" value="F:oxidoreductase activity, acting on CH-OH group of donors"/>
    <property type="evidence" value="ECO:0007669"/>
    <property type="project" value="InterPro"/>
</dbReference>
<accession>A0A9P0Q700</accession>
<dbReference type="InterPro" id="IPR000172">
    <property type="entry name" value="GMC_OxRdtase_N"/>
</dbReference>
<sequence>MLNPTLTITIFTILAASHANKTVDEQGFIGHLTTSFINIVGLLTKVSHKYPNPKGCLKEDNEFDFIIVGSGPSGSVLANRLSEEECWQILLLEAGNEACPITEVPLLCGTLEFSKYNWGYKSEKMDGFCTGCIDGRMQLPHGKALGGSSVINYMIYMRGNKLDYDRWEAMGNPGWSYKDIFPYFLTAEDANITGYKDAGYHKKGGYLGVSDVTYRSRAAYAYVEAAQEAGHRFVDYNGRGQVGVSYVQTTTKGGKRVSAESAFLRPIRNRTNLFIRTGSQVTKVLIEPGSNKAYGVEFVRNGKKYKAVARKEVIVSAGGFNSPQLLMLSGIGPKNHLQEVGIPVIKDLPVGETLYDHPVFAGIIFTVNESIVLDLKSTILDPDSYVEYLQRGSGPLTVIGGVEALTFINTNISDDSDPRLPDVELIFIGGSLSVDHGVILRRLLNIPRATYDVMWKPLEGKQTFQVFPMLFHPKSKGYMKLRSSNPFDPPKFYLNYFSDPEHIDIENMIAGIREIQRIVEFPAMQKFGATIVDTPIPGCEHYAFDSDAYWECGLRTLIGSLYHQVGTCKMGPREDKEAVVDSRLRVHGIKNLRVADTSIIPLPVTAHTVEPAYVVGERGADLIKQDWGVL</sequence>
<keyword evidence="4" id="KW-0285">Flavoprotein</keyword>
<feature type="chain" id="PRO_5040386333" description="Glucose-methanol-choline oxidoreductase N-terminal domain-containing protein" evidence="5">
    <location>
        <begin position="20"/>
        <end position="630"/>
    </location>
</feature>
<dbReference type="AlphaFoldDB" id="A0A9P0Q700"/>
<feature type="binding site" evidence="3">
    <location>
        <position position="281"/>
    </location>
    <ligand>
        <name>FAD</name>
        <dbReference type="ChEBI" id="CHEBI:57692"/>
    </ligand>
</feature>
<evidence type="ECO:0000256" key="2">
    <source>
        <dbReference type="PIRSR" id="PIRSR000137-1"/>
    </source>
</evidence>
<gene>
    <name evidence="7" type="ORF">ACAOBT_LOCUS33227</name>
</gene>
<reference evidence="7" key="1">
    <citation type="submission" date="2022-03" db="EMBL/GenBank/DDBJ databases">
        <authorList>
            <person name="Sayadi A."/>
        </authorList>
    </citation>
    <scope>NUCLEOTIDE SEQUENCE</scope>
</reference>
<dbReference type="Gene3D" id="3.50.50.60">
    <property type="entry name" value="FAD/NAD(P)-binding domain"/>
    <property type="match status" value="1"/>
</dbReference>
<dbReference type="Gene3D" id="3.30.560.10">
    <property type="entry name" value="Glucose Oxidase, domain 3"/>
    <property type="match status" value="1"/>
</dbReference>
<dbReference type="Pfam" id="PF05199">
    <property type="entry name" value="GMC_oxred_C"/>
    <property type="match status" value="1"/>
</dbReference>
<evidence type="ECO:0000259" key="6">
    <source>
        <dbReference type="PROSITE" id="PS00623"/>
    </source>
</evidence>
<feature type="active site" description="Proton donor" evidence="2">
    <location>
        <position position="563"/>
    </location>
</feature>
<feature type="domain" description="Glucose-methanol-choline oxidoreductase N-terminal" evidence="6">
    <location>
        <begin position="142"/>
        <end position="165"/>
    </location>
</feature>
<evidence type="ECO:0000313" key="8">
    <source>
        <dbReference type="Proteomes" id="UP001152888"/>
    </source>
</evidence>
<dbReference type="SUPFAM" id="SSF54373">
    <property type="entry name" value="FAD-linked reductases, C-terminal domain"/>
    <property type="match status" value="1"/>
</dbReference>
<dbReference type="PANTHER" id="PTHR11552:SF208">
    <property type="entry name" value="RE36204P-RELATED"/>
    <property type="match status" value="1"/>
</dbReference>
<dbReference type="OrthoDB" id="269227at2759"/>
<evidence type="ECO:0000313" key="7">
    <source>
        <dbReference type="EMBL" id="CAH2013122.1"/>
    </source>
</evidence>
<comment type="caution">
    <text evidence="7">The sequence shown here is derived from an EMBL/GenBank/DDBJ whole genome shotgun (WGS) entry which is preliminary data.</text>
</comment>
<dbReference type="PANTHER" id="PTHR11552">
    <property type="entry name" value="GLUCOSE-METHANOL-CHOLINE GMC OXIDOREDUCTASE"/>
    <property type="match status" value="1"/>
</dbReference>
<keyword evidence="8" id="KW-1185">Reference proteome</keyword>
<keyword evidence="3 4" id="KW-0274">FAD</keyword>
<protein>
    <recommendedName>
        <fullName evidence="6">Glucose-methanol-choline oxidoreductase N-terminal domain-containing protein</fullName>
    </recommendedName>
</protein>